<comment type="caution">
    <text evidence="1">The sequence shown here is derived from an EMBL/GenBank/DDBJ whole genome shotgun (WGS) entry which is preliminary data.</text>
</comment>
<name>A0ABS8UY58_DATST</name>
<sequence length="67" mass="7769">MTLLFKRRAIRRLMWLSWVFRSERKESREKGVDGYGDEEDRLGSGAQHYGLFSGGRGSGFVWWLEGG</sequence>
<feature type="non-terminal residue" evidence="1">
    <location>
        <position position="67"/>
    </location>
</feature>
<reference evidence="1 2" key="1">
    <citation type="journal article" date="2021" name="BMC Genomics">
        <title>Datura genome reveals duplications of psychoactive alkaloid biosynthetic genes and high mutation rate following tissue culture.</title>
        <authorList>
            <person name="Rajewski A."/>
            <person name="Carter-House D."/>
            <person name="Stajich J."/>
            <person name="Litt A."/>
        </authorList>
    </citation>
    <scope>NUCLEOTIDE SEQUENCE [LARGE SCALE GENOMIC DNA]</scope>
    <source>
        <strain evidence="1">AR-01</strain>
    </source>
</reference>
<proteinExistence type="predicted"/>
<dbReference type="EMBL" id="JACEIK010002939">
    <property type="protein sequence ID" value="MCD9639539.1"/>
    <property type="molecule type" value="Genomic_DNA"/>
</dbReference>
<keyword evidence="2" id="KW-1185">Reference proteome</keyword>
<accession>A0ABS8UY58</accession>
<organism evidence="1 2">
    <name type="scientific">Datura stramonium</name>
    <name type="common">Jimsonweed</name>
    <name type="synonym">Common thornapple</name>
    <dbReference type="NCBI Taxonomy" id="4076"/>
    <lineage>
        <taxon>Eukaryota</taxon>
        <taxon>Viridiplantae</taxon>
        <taxon>Streptophyta</taxon>
        <taxon>Embryophyta</taxon>
        <taxon>Tracheophyta</taxon>
        <taxon>Spermatophyta</taxon>
        <taxon>Magnoliopsida</taxon>
        <taxon>eudicotyledons</taxon>
        <taxon>Gunneridae</taxon>
        <taxon>Pentapetalae</taxon>
        <taxon>asterids</taxon>
        <taxon>lamiids</taxon>
        <taxon>Solanales</taxon>
        <taxon>Solanaceae</taxon>
        <taxon>Solanoideae</taxon>
        <taxon>Datureae</taxon>
        <taxon>Datura</taxon>
    </lineage>
</organism>
<dbReference type="Proteomes" id="UP000823775">
    <property type="component" value="Unassembled WGS sequence"/>
</dbReference>
<protein>
    <submittedName>
        <fullName evidence="1">Uncharacterized protein</fullName>
    </submittedName>
</protein>
<evidence type="ECO:0000313" key="1">
    <source>
        <dbReference type="EMBL" id="MCD9639539.1"/>
    </source>
</evidence>
<evidence type="ECO:0000313" key="2">
    <source>
        <dbReference type="Proteomes" id="UP000823775"/>
    </source>
</evidence>
<gene>
    <name evidence="1" type="ORF">HAX54_024122</name>
</gene>